<sequence length="420" mass="45413">MQTATIDTALASNRARALRFLEPAPLDDFQTVIWRPYAMLAELRGMLESDAPPVLSPQGSSELLRIARHWREAFARLFRRDGSLIVLADSPGVVGVHTLHDVLAYDPLEPLSAHLRHPVGVRPAGGGEWRIACGEPFASALQATGADFGAGAAIDGLGGTVLAANDAGDAVAAFASLVPGRVLFLPPPRPAVLADAARSDAWLAAWDACLARLGLPQGVANAAWIDAYRSDREHALRERRAQRLREAEAIAREIAGCERELADMAFYKQLLAGTGRGTRVAVAECFRRRGHVVHQDWLDERIVIVEAQPRWLAVHVRLPGEAREGIAQALAPAARRIADYFDKPVQALLVECSGNRLELQERVAPAAEEDVPALDGVALYGWLHDTATIQQALAADAAGEALRCRLRERAAALLRHRPGP</sequence>
<keyword evidence="2" id="KW-1185">Reference proteome</keyword>
<dbReference type="OrthoDB" id="8665218at2"/>
<dbReference type="RefSeq" id="WP_143946119.1">
    <property type="nucleotide sequence ID" value="NZ_BAABMB010000001.1"/>
</dbReference>
<dbReference type="AlphaFoldDB" id="A0A556B225"/>
<gene>
    <name evidence="1" type="ORF">FOZ76_00305</name>
</gene>
<proteinExistence type="predicted"/>
<name>A0A556B225_9BURK</name>
<evidence type="ECO:0000313" key="2">
    <source>
        <dbReference type="Proteomes" id="UP000318405"/>
    </source>
</evidence>
<reference evidence="1 2" key="1">
    <citation type="submission" date="2019-07" db="EMBL/GenBank/DDBJ databases">
        <title>Qingshengfaniella alkalisoli gen. nov., sp. nov., isolated from saline soil.</title>
        <authorList>
            <person name="Xu L."/>
            <person name="Huang X.-X."/>
            <person name="Sun J.-Q."/>
        </authorList>
    </citation>
    <scope>NUCLEOTIDE SEQUENCE [LARGE SCALE GENOMIC DNA]</scope>
    <source>
        <strain evidence="1 2">DSM 27279</strain>
    </source>
</reference>
<comment type="caution">
    <text evidence="1">The sequence shown here is derived from an EMBL/GenBank/DDBJ whole genome shotgun (WGS) entry which is preliminary data.</text>
</comment>
<protein>
    <submittedName>
        <fullName evidence="1">Uncharacterized protein</fullName>
    </submittedName>
</protein>
<organism evidence="1 2">
    <name type="scientific">Verticiella sediminum</name>
    <dbReference type="NCBI Taxonomy" id="1247510"/>
    <lineage>
        <taxon>Bacteria</taxon>
        <taxon>Pseudomonadati</taxon>
        <taxon>Pseudomonadota</taxon>
        <taxon>Betaproteobacteria</taxon>
        <taxon>Burkholderiales</taxon>
        <taxon>Alcaligenaceae</taxon>
        <taxon>Verticiella</taxon>
    </lineage>
</organism>
<dbReference type="EMBL" id="VLTJ01000001">
    <property type="protein sequence ID" value="TSH99210.1"/>
    <property type="molecule type" value="Genomic_DNA"/>
</dbReference>
<accession>A0A556B225</accession>
<dbReference type="Proteomes" id="UP000318405">
    <property type="component" value="Unassembled WGS sequence"/>
</dbReference>
<evidence type="ECO:0000313" key="1">
    <source>
        <dbReference type="EMBL" id="TSH99210.1"/>
    </source>
</evidence>